<organism evidence="8 9">
    <name type="scientific">Lichenifustis flavocetrariae</name>
    <dbReference type="NCBI Taxonomy" id="2949735"/>
    <lineage>
        <taxon>Bacteria</taxon>
        <taxon>Pseudomonadati</taxon>
        <taxon>Pseudomonadota</taxon>
        <taxon>Alphaproteobacteria</taxon>
        <taxon>Hyphomicrobiales</taxon>
        <taxon>Lichenihabitantaceae</taxon>
        <taxon>Lichenifustis</taxon>
    </lineage>
</organism>
<dbReference type="Pfam" id="PF25878">
    <property type="entry name" value="HH_AAEA_pHBA"/>
    <property type="match status" value="1"/>
</dbReference>
<name>A0AA42CMA3_9HYPH</name>
<sequence>MLRVGSVLLRVIVTLLTVAIACVAGWQLWIYYMEAPWTRDGRVRADIVAVAPDVSGLVSEVLVHDNQEVARGDVLFRIDRDRFGLALRQAEANVAGRKAALDLAAADLNRYQQLSDNVVSREKLEQVQAAQQQAEASYEQALADRDVAKLNLVRSEVKASVPGTITNMDLRPGTYVTAGKGVMALVDSDTLHVEGYFEETKLPRIHIGDPVAVRLLGENHDLGGHVESIAGGIEDRERSSGENLLANVNPSFTWVRLAQRVPVRVKLDAAPDAIHFLPGRTATVIINPGEDRLQLSWVPSTLQHWFR</sequence>
<dbReference type="Gene3D" id="1.10.287.470">
    <property type="entry name" value="Helix hairpin bin"/>
    <property type="match status" value="1"/>
</dbReference>
<feature type="transmembrane region" description="Helical" evidence="5">
    <location>
        <begin position="7"/>
        <end position="32"/>
    </location>
</feature>
<accession>A0AA42CMA3</accession>
<evidence type="ECO:0000259" key="7">
    <source>
        <dbReference type="Pfam" id="PF25963"/>
    </source>
</evidence>
<dbReference type="RefSeq" id="WP_282584493.1">
    <property type="nucleotide sequence ID" value="NZ_JAMOIM010000004.1"/>
</dbReference>
<evidence type="ECO:0000256" key="2">
    <source>
        <dbReference type="ARBA" id="ARBA00022692"/>
    </source>
</evidence>
<dbReference type="Gene3D" id="2.40.30.170">
    <property type="match status" value="1"/>
</dbReference>
<dbReference type="Proteomes" id="UP001165667">
    <property type="component" value="Unassembled WGS sequence"/>
</dbReference>
<evidence type="ECO:0000313" key="9">
    <source>
        <dbReference type="Proteomes" id="UP001165667"/>
    </source>
</evidence>
<dbReference type="InterPro" id="IPR058634">
    <property type="entry name" value="AaeA-lik-b-barrel"/>
</dbReference>
<dbReference type="InterPro" id="IPR058632">
    <property type="entry name" value="HH_AaeA"/>
</dbReference>
<dbReference type="InterPro" id="IPR006143">
    <property type="entry name" value="RND_pump_MFP"/>
</dbReference>
<feature type="domain" description="p-hydroxybenzoic acid efflux pump subunit AaeA-like beta-barrel" evidence="7">
    <location>
        <begin position="190"/>
        <end position="287"/>
    </location>
</feature>
<dbReference type="Pfam" id="PF25963">
    <property type="entry name" value="Beta-barrel_AAEA"/>
    <property type="match status" value="1"/>
</dbReference>
<evidence type="ECO:0000259" key="6">
    <source>
        <dbReference type="Pfam" id="PF25878"/>
    </source>
</evidence>
<dbReference type="PANTHER" id="PTHR30367">
    <property type="entry name" value="P-HYDROXYBENZOIC ACID EFFLUX PUMP SUBUNIT AAEA-RELATED"/>
    <property type="match status" value="1"/>
</dbReference>
<dbReference type="EMBL" id="JAMOIM010000004">
    <property type="protein sequence ID" value="MCW6508150.1"/>
    <property type="molecule type" value="Genomic_DNA"/>
</dbReference>
<keyword evidence="9" id="KW-1185">Reference proteome</keyword>
<evidence type="ECO:0000256" key="3">
    <source>
        <dbReference type="ARBA" id="ARBA00022989"/>
    </source>
</evidence>
<dbReference type="NCBIfam" id="TIGR01730">
    <property type="entry name" value="RND_mfp"/>
    <property type="match status" value="1"/>
</dbReference>
<comment type="caution">
    <text evidence="8">The sequence shown here is derived from an EMBL/GenBank/DDBJ whole genome shotgun (WGS) entry which is preliminary data.</text>
</comment>
<reference evidence="8" key="1">
    <citation type="submission" date="2022-05" db="EMBL/GenBank/DDBJ databases">
        <authorList>
            <person name="Pankratov T."/>
        </authorList>
    </citation>
    <scope>NUCLEOTIDE SEQUENCE</scope>
    <source>
        <strain evidence="8">BP6-180914</strain>
    </source>
</reference>
<evidence type="ECO:0000256" key="5">
    <source>
        <dbReference type="SAM" id="Phobius"/>
    </source>
</evidence>
<protein>
    <submittedName>
        <fullName evidence="8">HlyD family secretion protein</fullName>
    </submittedName>
</protein>
<dbReference type="InterPro" id="IPR050393">
    <property type="entry name" value="MFP_Efflux_Pump"/>
</dbReference>
<evidence type="ECO:0000313" key="8">
    <source>
        <dbReference type="EMBL" id="MCW6508150.1"/>
    </source>
</evidence>
<gene>
    <name evidence="8" type="ORF">M8523_08950</name>
</gene>
<keyword evidence="3 5" id="KW-1133">Transmembrane helix</keyword>
<feature type="domain" description="p-hydroxybenzoic acid efflux pump subunit AaeA alpha-helical hairpin" evidence="6">
    <location>
        <begin position="82"/>
        <end position="152"/>
    </location>
</feature>
<dbReference type="PROSITE" id="PS51257">
    <property type="entry name" value="PROKAR_LIPOPROTEIN"/>
    <property type="match status" value="1"/>
</dbReference>
<evidence type="ECO:0000256" key="4">
    <source>
        <dbReference type="ARBA" id="ARBA00023136"/>
    </source>
</evidence>
<dbReference type="SUPFAM" id="SSF111369">
    <property type="entry name" value="HlyD-like secretion proteins"/>
    <property type="match status" value="1"/>
</dbReference>
<dbReference type="GO" id="GO:0016020">
    <property type="term" value="C:membrane"/>
    <property type="evidence" value="ECO:0007669"/>
    <property type="project" value="InterPro"/>
</dbReference>
<keyword evidence="2 5" id="KW-0812">Transmembrane</keyword>
<proteinExistence type="inferred from homology"/>
<evidence type="ECO:0000256" key="1">
    <source>
        <dbReference type="ARBA" id="ARBA00009477"/>
    </source>
</evidence>
<dbReference type="AlphaFoldDB" id="A0AA42CMA3"/>
<dbReference type="PANTHER" id="PTHR30367:SF12">
    <property type="entry name" value="P-HYDROXYBENZOIC ACID EFFLUX PUMP SUBUNIT AAEA"/>
    <property type="match status" value="1"/>
</dbReference>
<dbReference type="GO" id="GO:0022857">
    <property type="term" value="F:transmembrane transporter activity"/>
    <property type="evidence" value="ECO:0007669"/>
    <property type="project" value="InterPro"/>
</dbReference>
<keyword evidence="4 5" id="KW-0472">Membrane</keyword>
<comment type="similarity">
    <text evidence="1">Belongs to the membrane fusion protein (MFP) (TC 8.A.1) family.</text>
</comment>